<protein>
    <recommendedName>
        <fullName evidence="2">Methyltransferase type 11 domain-containing protein</fullName>
    </recommendedName>
</protein>
<keyword evidence="1" id="KW-0808">Transferase</keyword>
<dbReference type="InterPro" id="IPR029063">
    <property type="entry name" value="SAM-dependent_MTases_sf"/>
</dbReference>
<feature type="non-terminal residue" evidence="3">
    <location>
        <position position="125"/>
    </location>
</feature>
<dbReference type="PANTHER" id="PTHR44068">
    <property type="entry name" value="ZGC:194242"/>
    <property type="match status" value="1"/>
</dbReference>
<comment type="caution">
    <text evidence="3">The sequence shown here is derived from an EMBL/GenBank/DDBJ whole genome shotgun (WGS) entry which is preliminary data.</text>
</comment>
<organism evidence="3 4">
    <name type="scientific">bacterium (Candidatus Ratteibacteria) CG_4_10_14_3_um_filter_41_18</name>
    <dbReference type="NCBI Taxonomy" id="2014287"/>
    <lineage>
        <taxon>Bacteria</taxon>
        <taxon>Candidatus Ratteibacteria</taxon>
    </lineage>
</organism>
<proteinExistence type="predicted"/>
<accession>A0A2M7M2F7</accession>
<dbReference type="Gene3D" id="3.40.50.150">
    <property type="entry name" value="Vaccinia Virus protein VP39"/>
    <property type="match status" value="1"/>
</dbReference>
<name>A0A2M7M2F7_9BACT</name>
<evidence type="ECO:0000259" key="2">
    <source>
        <dbReference type="Pfam" id="PF08241"/>
    </source>
</evidence>
<dbReference type="InterPro" id="IPR050447">
    <property type="entry name" value="Erg6_SMT_methyltransf"/>
</dbReference>
<feature type="domain" description="Methyltransferase type 11" evidence="2">
    <location>
        <begin position="39"/>
        <end position="125"/>
    </location>
</feature>
<evidence type="ECO:0000256" key="1">
    <source>
        <dbReference type="ARBA" id="ARBA00022679"/>
    </source>
</evidence>
<dbReference type="AlphaFoldDB" id="A0A2M7M2F7"/>
<dbReference type="SUPFAM" id="SSF53335">
    <property type="entry name" value="S-adenosyl-L-methionine-dependent methyltransferases"/>
    <property type="match status" value="1"/>
</dbReference>
<dbReference type="CDD" id="cd02440">
    <property type="entry name" value="AdoMet_MTases"/>
    <property type="match status" value="1"/>
</dbReference>
<evidence type="ECO:0000313" key="3">
    <source>
        <dbReference type="EMBL" id="PIX76891.1"/>
    </source>
</evidence>
<reference evidence="4" key="1">
    <citation type="submission" date="2017-09" db="EMBL/GenBank/DDBJ databases">
        <title>Depth-based differentiation of microbial function through sediment-hosted aquifers and enrichment of novel symbionts in the deep terrestrial subsurface.</title>
        <authorList>
            <person name="Probst A.J."/>
            <person name="Ladd B."/>
            <person name="Jarett J.K."/>
            <person name="Geller-Mcgrath D.E."/>
            <person name="Sieber C.M.K."/>
            <person name="Emerson J.B."/>
            <person name="Anantharaman K."/>
            <person name="Thomas B.C."/>
            <person name="Malmstrom R."/>
            <person name="Stieglmeier M."/>
            <person name="Klingl A."/>
            <person name="Woyke T."/>
            <person name="Ryan C.M."/>
            <person name="Banfield J.F."/>
        </authorList>
    </citation>
    <scope>NUCLEOTIDE SEQUENCE [LARGE SCALE GENOMIC DNA]</scope>
</reference>
<sequence>MKDPVPEYGSWIPLVRHFFWARIYIAINLAQIKNGEQVLDVGCGTGHLLEELNRKYKDWHGFGVDICPEVTNITLPNCTFLVADLCSLLLPDDYFDFVFALDTLEHICQVEQALKEIKRVLKRDG</sequence>
<evidence type="ECO:0000313" key="4">
    <source>
        <dbReference type="Proteomes" id="UP000229703"/>
    </source>
</evidence>
<dbReference type="GO" id="GO:0008757">
    <property type="term" value="F:S-adenosylmethionine-dependent methyltransferase activity"/>
    <property type="evidence" value="ECO:0007669"/>
    <property type="project" value="InterPro"/>
</dbReference>
<dbReference type="Proteomes" id="UP000229703">
    <property type="component" value="Unassembled WGS sequence"/>
</dbReference>
<dbReference type="Pfam" id="PF08241">
    <property type="entry name" value="Methyltransf_11"/>
    <property type="match status" value="1"/>
</dbReference>
<dbReference type="PANTHER" id="PTHR44068:SF11">
    <property type="entry name" value="GERANYL DIPHOSPHATE 2-C-METHYLTRANSFERASE"/>
    <property type="match status" value="1"/>
</dbReference>
<gene>
    <name evidence="3" type="ORF">COZ37_05580</name>
</gene>
<dbReference type="EMBL" id="PFJK01000250">
    <property type="protein sequence ID" value="PIX76891.1"/>
    <property type="molecule type" value="Genomic_DNA"/>
</dbReference>
<dbReference type="InterPro" id="IPR013216">
    <property type="entry name" value="Methyltransf_11"/>
</dbReference>